<dbReference type="Proteomes" id="UP000887579">
    <property type="component" value="Unplaced"/>
</dbReference>
<sequence length="290" mass="32176">MNYYFSKIFLFLLITVIHAAELPPIEFQEDDVDDQQQQQLLKDDTSNSDNHKDSSSSSSSSTVYIVLAVIFFILMLVSLGLMIFCIRKYRNKKKELMQNNSSKKGLDGKSGGTGFGGGQIKPLSVQPKSQHAQQQQKKLNGRVVPKEIKITGIRPGSTTSTSVKTNASVAATTTPSTLAAKKSQTTKSPSETTTTTTTKTAPKTKKMQRKKEAEKDNNGGHLNVEPTQQSSHLERIPEDEELEVQLSRGKMIQKTFICFDGKDWHEPQTAETDDFSFEIESGNTFSMLSN</sequence>
<proteinExistence type="predicted"/>
<name>A0AC34EZX0_9BILA</name>
<accession>A0AC34EZX0</accession>
<dbReference type="WBParaSite" id="ES5_v2.g10240.t1">
    <property type="protein sequence ID" value="ES5_v2.g10240.t1"/>
    <property type="gene ID" value="ES5_v2.g10240"/>
</dbReference>
<organism evidence="1 2">
    <name type="scientific">Panagrolaimus sp. ES5</name>
    <dbReference type="NCBI Taxonomy" id="591445"/>
    <lineage>
        <taxon>Eukaryota</taxon>
        <taxon>Metazoa</taxon>
        <taxon>Ecdysozoa</taxon>
        <taxon>Nematoda</taxon>
        <taxon>Chromadorea</taxon>
        <taxon>Rhabditida</taxon>
        <taxon>Tylenchina</taxon>
        <taxon>Panagrolaimomorpha</taxon>
        <taxon>Panagrolaimoidea</taxon>
        <taxon>Panagrolaimidae</taxon>
        <taxon>Panagrolaimus</taxon>
    </lineage>
</organism>
<protein>
    <submittedName>
        <fullName evidence="2">Uncharacterized protein</fullName>
    </submittedName>
</protein>
<evidence type="ECO:0000313" key="1">
    <source>
        <dbReference type="Proteomes" id="UP000887579"/>
    </source>
</evidence>
<reference evidence="2" key="1">
    <citation type="submission" date="2022-11" db="UniProtKB">
        <authorList>
            <consortium name="WormBaseParasite"/>
        </authorList>
    </citation>
    <scope>IDENTIFICATION</scope>
</reference>
<evidence type="ECO:0000313" key="2">
    <source>
        <dbReference type="WBParaSite" id="ES5_v2.g10240.t1"/>
    </source>
</evidence>